<dbReference type="Proteomes" id="UP000184063">
    <property type="component" value="Unassembled WGS sequence"/>
</dbReference>
<gene>
    <name evidence="2" type="ORF">ASPFODRAFT_147902</name>
</gene>
<sequence length="163" mass="18193">MQKNTLTGVGPPAKIKERDSTKPSTRRGLKFRGLKEDCGHRTMQGRCGFCRRHFKNSTTYDSYVDFNPTPWPELDNWSRVSGMHQTWSLLYVSIAYVRVVVELERQALRKICFKPARSALSMVSSSPGGLDVIANAIEAAALTGSDSALRKAMLTSVKANKKR</sequence>
<feature type="region of interest" description="Disordered" evidence="1">
    <location>
        <begin position="1"/>
        <end position="26"/>
    </location>
</feature>
<evidence type="ECO:0000313" key="3">
    <source>
        <dbReference type="Proteomes" id="UP000184063"/>
    </source>
</evidence>
<evidence type="ECO:0000313" key="2">
    <source>
        <dbReference type="EMBL" id="OJZ80400.1"/>
    </source>
</evidence>
<dbReference type="AlphaFoldDB" id="A0A1M3T0W4"/>
<dbReference type="EMBL" id="KV878255">
    <property type="protein sequence ID" value="OJZ80400.1"/>
    <property type="molecule type" value="Genomic_DNA"/>
</dbReference>
<reference evidence="3" key="1">
    <citation type="journal article" date="2017" name="Genome Biol.">
        <title>Comparative genomics reveals high biological diversity and specific adaptations in the industrially and medically important fungal genus Aspergillus.</title>
        <authorList>
            <person name="de Vries R.P."/>
            <person name="Riley R."/>
            <person name="Wiebenga A."/>
            <person name="Aguilar-Osorio G."/>
            <person name="Amillis S."/>
            <person name="Uchima C.A."/>
            <person name="Anderluh G."/>
            <person name="Asadollahi M."/>
            <person name="Askin M."/>
            <person name="Barry K."/>
            <person name="Battaglia E."/>
            <person name="Bayram O."/>
            <person name="Benocci T."/>
            <person name="Braus-Stromeyer S.A."/>
            <person name="Caldana C."/>
            <person name="Canovas D."/>
            <person name="Cerqueira G.C."/>
            <person name="Chen F."/>
            <person name="Chen W."/>
            <person name="Choi C."/>
            <person name="Clum A."/>
            <person name="Dos Santos R.A."/>
            <person name="Damasio A.R."/>
            <person name="Diallinas G."/>
            <person name="Emri T."/>
            <person name="Fekete E."/>
            <person name="Flipphi M."/>
            <person name="Freyberg S."/>
            <person name="Gallo A."/>
            <person name="Gournas C."/>
            <person name="Habgood R."/>
            <person name="Hainaut M."/>
            <person name="Harispe M.L."/>
            <person name="Henrissat B."/>
            <person name="Hilden K.S."/>
            <person name="Hope R."/>
            <person name="Hossain A."/>
            <person name="Karabika E."/>
            <person name="Karaffa L."/>
            <person name="Karanyi Z."/>
            <person name="Krasevec N."/>
            <person name="Kuo A."/>
            <person name="Kusch H."/>
            <person name="LaButti K."/>
            <person name="Lagendijk E.L."/>
            <person name="Lapidus A."/>
            <person name="Levasseur A."/>
            <person name="Lindquist E."/>
            <person name="Lipzen A."/>
            <person name="Logrieco A.F."/>
            <person name="MacCabe A."/>
            <person name="Maekelae M.R."/>
            <person name="Malavazi I."/>
            <person name="Melin P."/>
            <person name="Meyer V."/>
            <person name="Mielnichuk N."/>
            <person name="Miskei M."/>
            <person name="Molnar A.P."/>
            <person name="Mule G."/>
            <person name="Ngan C.Y."/>
            <person name="Orejas M."/>
            <person name="Orosz E."/>
            <person name="Ouedraogo J.P."/>
            <person name="Overkamp K.M."/>
            <person name="Park H.-S."/>
            <person name="Perrone G."/>
            <person name="Piumi F."/>
            <person name="Punt P.J."/>
            <person name="Ram A.F."/>
            <person name="Ramon A."/>
            <person name="Rauscher S."/>
            <person name="Record E."/>
            <person name="Riano-Pachon D.M."/>
            <person name="Robert V."/>
            <person name="Roehrig J."/>
            <person name="Ruller R."/>
            <person name="Salamov A."/>
            <person name="Salih N.S."/>
            <person name="Samson R.A."/>
            <person name="Sandor E."/>
            <person name="Sanguinetti M."/>
            <person name="Schuetze T."/>
            <person name="Sepcic K."/>
            <person name="Shelest E."/>
            <person name="Sherlock G."/>
            <person name="Sophianopoulou V."/>
            <person name="Squina F.M."/>
            <person name="Sun H."/>
            <person name="Susca A."/>
            <person name="Todd R.B."/>
            <person name="Tsang A."/>
            <person name="Unkles S.E."/>
            <person name="van de Wiele N."/>
            <person name="van Rossen-Uffink D."/>
            <person name="Oliveira J.V."/>
            <person name="Vesth T.C."/>
            <person name="Visser J."/>
            <person name="Yu J.-H."/>
            <person name="Zhou M."/>
            <person name="Andersen M.R."/>
            <person name="Archer D.B."/>
            <person name="Baker S.E."/>
            <person name="Benoit I."/>
            <person name="Brakhage A.A."/>
            <person name="Braus G.H."/>
            <person name="Fischer R."/>
            <person name="Frisvad J.C."/>
            <person name="Goldman G.H."/>
            <person name="Houbraken J."/>
            <person name="Oakley B."/>
            <person name="Pocsi I."/>
            <person name="Scazzocchio C."/>
            <person name="Seiboth B."/>
            <person name="vanKuyk P.A."/>
            <person name="Wortman J."/>
            <person name="Dyer P.S."/>
            <person name="Grigoriev I.V."/>
        </authorList>
    </citation>
    <scope>NUCLEOTIDE SEQUENCE [LARGE SCALE GENOMIC DNA]</scope>
    <source>
        <strain evidence="3">CBS 106.47</strain>
    </source>
</reference>
<evidence type="ECO:0000256" key="1">
    <source>
        <dbReference type="SAM" id="MobiDB-lite"/>
    </source>
</evidence>
<dbReference type="VEuPathDB" id="FungiDB:ASPFODRAFT_147902"/>
<organism evidence="2 3">
    <name type="scientific">Aspergillus luchuensis (strain CBS 106.47)</name>
    <dbReference type="NCBI Taxonomy" id="1137211"/>
    <lineage>
        <taxon>Eukaryota</taxon>
        <taxon>Fungi</taxon>
        <taxon>Dikarya</taxon>
        <taxon>Ascomycota</taxon>
        <taxon>Pezizomycotina</taxon>
        <taxon>Eurotiomycetes</taxon>
        <taxon>Eurotiomycetidae</taxon>
        <taxon>Eurotiales</taxon>
        <taxon>Aspergillaceae</taxon>
        <taxon>Aspergillus</taxon>
        <taxon>Aspergillus subgen. Circumdati</taxon>
    </lineage>
</organism>
<proteinExistence type="predicted"/>
<accession>A0A1M3T0W4</accession>
<protein>
    <submittedName>
        <fullName evidence="2">Uncharacterized protein</fullName>
    </submittedName>
</protein>
<name>A0A1M3T0W4_ASPLC</name>